<dbReference type="InterPro" id="IPR002550">
    <property type="entry name" value="CNNM"/>
</dbReference>
<dbReference type="PROSITE" id="PS51846">
    <property type="entry name" value="CNNM"/>
    <property type="match status" value="1"/>
</dbReference>
<feature type="transmembrane region" description="Helical" evidence="12">
    <location>
        <begin position="59"/>
        <end position="77"/>
    </location>
</feature>
<dbReference type="AlphaFoldDB" id="A0A6J4SPV0"/>
<dbReference type="PANTHER" id="PTHR43099:SF5">
    <property type="entry name" value="HLYC_CORC FAMILY TRANSPORTER"/>
    <property type="match status" value="1"/>
</dbReference>
<feature type="domain" description="CNNM transmembrane" evidence="14">
    <location>
        <begin position="1"/>
        <end position="201"/>
    </location>
</feature>
<dbReference type="FunFam" id="3.10.580.10:FF:000002">
    <property type="entry name" value="Magnesium/cobalt efflux protein CorC"/>
    <property type="match status" value="1"/>
</dbReference>
<evidence type="ECO:0000256" key="8">
    <source>
        <dbReference type="ARBA" id="ARBA00023136"/>
    </source>
</evidence>
<dbReference type="InterPro" id="IPR051676">
    <property type="entry name" value="UPF0053_domain"/>
</dbReference>
<sequence length="469" mass="50906">MTSLLFVFALIALVAVNGLFVAGEFALVRARKDRMEALVDEGRRGATLALRQIERIDEYLSACQVGITLASIAIGFLGERAIGDQLSGAFAGAFGGVAGGILGFLIAYFVTTFAHITIGEQVPKIYAITHAEATARVIARTLELFRVGARPFIWLVNVSSNAMLRLVGVNAQAEFDEPADQEEVKLLIARGMQGGTLDPGEATMLSGVFHLHEQQARQVMTPIPAVVTVDVSEDVRTALERCVESGHTRLVVTEDENTDRIRGVVHSNSLVRRLMREGPETSVEGSVKETLIVPETRALDDLLADLQRERVSVAVVVDEYGRTVGIVSVEDIVEEVVGEISDETDSAPAGVRRLTNNDWYVRGHIPITDLDDYGMHFDVDSDAYNSVGGFVFSELGRLPKRGDMVRANDYSLRVESVRQNRVEAVRIRDHEPARRARERAGNGSGEPSGDEPIADGDASAANAPSARVE</sequence>
<feature type="compositionally biased region" description="Basic and acidic residues" evidence="11">
    <location>
        <begin position="426"/>
        <end position="440"/>
    </location>
</feature>
<organism evidence="15">
    <name type="scientific">uncultured Solirubrobacterales bacterium</name>
    <dbReference type="NCBI Taxonomy" id="768556"/>
    <lineage>
        <taxon>Bacteria</taxon>
        <taxon>Bacillati</taxon>
        <taxon>Actinomycetota</taxon>
        <taxon>Thermoleophilia</taxon>
        <taxon>Solirubrobacterales</taxon>
        <taxon>environmental samples</taxon>
    </lineage>
</organism>
<dbReference type="Pfam" id="PF00571">
    <property type="entry name" value="CBS"/>
    <property type="match status" value="2"/>
</dbReference>
<evidence type="ECO:0000313" key="15">
    <source>
        <dbReference type="EMBL" id="CAA9499991.1"/>
    </source>
</evidence>
<dbReference type="Gene3D" id="3.10.580.10">
    <property type="entry name" value="CBS-domain"/>
    <property type="match status" value="1"/>
</dbReference>
<comment type="subcellular location">
    <subcellularLocation>
        <location evidence="1">Cell membrane</location>
        <topology evidence="1">Multi-pass membrane protein</topology>
    </subcellularLocation>
</comment>
<evidence type="ECO:0000256" key="5">
    <source>
        <dbReference type="ARBA" id="ARBA00022737"/>
    </source>
</evidence>
<evidence type="ECO:0000256" key="1">
    <source>
        <dbReference type="ARBA" id="ARBA00004651"/>
    </source>
</evidence>
<evidence type="ECO:0000259" key="13">
    <source>
        <dbReference type="PROSITE" id="PS51371"/>
    </source>
</evidence>
<evidence type="ECO:0000256" key="11">
    <source>
        <dbReference type="SAM" id="MobiDB-lite"/>
    </source>
</evidence>
<keyword evidence="7 9" id="KW-0129">CBS domain</keyword>
<comment type="similarity">
    <text evidence="2">Belongs to the UPF0053 family.</text>
</comment>
<dbReference type="SMART" id="SM00116">
    <property type="entry name" value="CBS"/>
    <property type="match status" value="2"/>
</dbReference>
<dbReference type="PROSITE" id="PS51371">
    <property type="entry name" value="CBS"/>
    <property type="match status" value="2"/>
</dbReference>
<reference evidence="15" key="1">
    <citation type="submission" date="2020-02" db="EMBL/GenBank/DDBJ databases">
        <authorList>
            <person name="Meier V. D."/>
        </authorList>
    </citation>
    <scope>NUCLEOTIDE SEQUENCE</scope>
    <source>
        <strain evidence="15">AVDCRST_MAG45</strain>
    </source>
</reference>
<accession>A0A6J4SPV0</accession>
<dbReference type="GO" id="GO:0050660">
    <property type="term" value="F:flavin adenine dinucleotide binding"/>
    <property type="evidence" value="ECO:0007669"/>
    <property type="project" value="InterPro"/>
</dbReference>
<keyword evidence="4 10" id="KW-0812">Transmembrane</keyword>
<dbReference type="InterPro" id="IPR046342">
    <property type="entry name" value="CBS_dom_sf"/>
</dbReference>
<dbReference type="SMART" id="SM01091">
    <property type="entry name" value="CorC_HlyC"/>
    <property type="match status" value="1"/>
</dbReference>
<feature type="domain" description="CBS" evidence="13">
    <location>
        <begin position="220"/>
        <end position="280"/>
    </location>
</feature>
<keyword evidence="6 10" id="KW-1133">Transmembrane helix</keyword>
<evidence type="ECO:0000256" key="2">
    <source>
        <dbReference type="ARBA" id="ARBA00006337"/>
    </source>
</evidence>
<gene>
    <name evidence="15" type="ORF">AVDCRST_MAG45-1241</name>
</gene>
<keyword evidence="3" id="KW-1003">Cell membrane</keyword>
<name>A0A6J4SPV0_9ACTN</name>
<dbReference type="Gene3D" id="3.30.465.10">
    <property type="match status" value="1"/>
</dbReference>
<evidence type="ECO:0000259" key="14">
    <source>
        <dbReference type="PROSITE" id="PS51846"/>
    </source>
</evidence>
<dbReference type="InterPro" id="IPR036318">
    <property type="entry name" value="FAD-bd_PCMH-like_sf"/>
</dbReference>
<proteinExistence type="inferred from homology"/>
<protein>
    <submittedName>
        <fullName evidence="15">Hemolysins and related proteins containing CBS domains</fullName>
    </submittedName>
</protein>
<dbReference type="CDD" id="cd04590">
    <property type="entry name" value="CBS_pair_CorC_HlyC_assoc"/>
    <property type="match status" value="1"/>
</dbReference>
<dbReference type="InterPro" id="IPR044751">
    <property type="entry name" value="Ion_transp-like_CBS"/>
</dbReference>
<feature type="region of interest" description="Disordered" evidence="11">
    <location>
        <begin position="426"/>
        <end position="469"/>
    </location>
</feature>
<evidence type="ECO:0000256" key="12">
    <source>
        <dbReference type="SAM" id="Phobius"/>
    </source>
</evidence>
<dbReference type="EMBL" id="CADCVU010000104">
    <property type="protein sequence ID" value="CAA9499991.1"/>
    <property type="molecule type" value="Genomic_DNA"/>
</dbReference>
<evidence type="ECO:0000256" key="6">
    <source>
        <dbReference type="ARBA" id="ARBA00022989"/>
    </source>
</evidence>
<dbReference type="Pfam" id="PF01595">
    <property type="entry name" value="CNNM"/>
    <property type="match status" value="1"/>
</dbReference>
<evidence type="ECO:0000256" key="7">
    <source>
        <dbReference type="ARBA" id="ARBA00023122"/>
    </source>
</evidence>
<dbReference type="SUPFAM" id="SSF56176">
    <property type="entry name" value="FAD-binding/transporter-associated domain-like"/>
    <property type="match status" value="1"/>
</dbReference>
<feature type="transmembrane region" description="Helical" evidence="12">
    <location>
        <begin position="89"/>
        <end position="110"/>
    </location>
</feature>
<keyword evidence="5" id="KW-0677">Repeat</keyword>
<evidence type="ECO:0000256" key="10">
    <source>
        <dbReference type="PROSITE-ProRule" id="PRU01193"/>
    </source>
</evidence>
<dbReference type="InterPro" id="IPR000644">
    <property type="entry name" value="CBS_dom"/>
</dbReference>
<keyword evidence="8 10" id="KW-0472">Membrane</keyword>
<evidence type="ECO:0000256" key="3">
    <source>
        <dbReference type="ARBA" id="ARBA00022475"/>
    </source>
</evidence>
<evidence type="ECO:0000256" key="4">
    <source>
        <dbReference type="ARBA" id="ARBA00022692"/>
    </source>
</evidence>
<dbReference type="PANTHER" id="PTHR43099">
    <property type="entry name" value="UPF0053 PROTEIN YRKA"/>
    <property type="match status" value="1"/>
</dbReference>
<dbReference type="InterPro" id="IPR005170">
    <property type="entry name" value="Transptr-assoc_dom"/>
</dbReference>
<evidence type="ECO:0000256" key="9">
    <source>
        <dbReference type="PROSITE-ProRule" id="PRU00703"/>
    </source>
</evidence>
<feature type="domain" description="CBS" evidence="13">
    <location>
        <begin position="286"/>
        <end position="343"/>
    </location>
</feature>
<dbReference type="GO" id="GO:0005886">
    <property type="term" value="C:plasma membrane"/>
    <property type="evidence" value="ECO:0007669"/>
    <property type="project" value="UniProtKB-SubCell"/>
</dbReference>
<dbReference type="InterPro" id="IPR016169">
    <property type="entry name" value="FAD-bd_PCMH_sub2"/>
</dbReference>
<dbReference type="SUPFAM" id="SSF54631">
    <property type="entry name" value="CBS-domain pair"/>
    <property type="match status" value="1"/>
</dbReference>
<dbReference type="Pfam" id="PF03471">
    <property type="entry name" value="CorC_HlyC"/>
    <property type="match status" value="1"/>
</dbReference>